<name>A0A838LDY4_9SPHN</name>
<comment type="caution">
    <text evidence="2">The sequence shown here is derived from an EMBL/GenBank/DDBJ whole genome shotgun (WGS) entry which is preliminary data.</text>
</comment>
<evidence type="ECO:0000256" key="1">
    <source>
        <dbReference type="SAM" id="Phobius"/>
    </source>
</evidence>
<feature type="transmembrane region" description="Helical" evidence="1">
    <location>
        <begin position="75"/>
        <end position="95"/>
    </location>
</feature>
<evidence type="ECO:0000313" key="3">
    <source>
        <dbReference type="Proteomes" id="UP000570166"/>
    </source>
</evidence>
<accession>A0A838LDY4</accession>
<keyword evidence="1" id="KW-0472">Membrane</keyword>
<proteinExistence type="predicted"/>
<sequence>MNEIKPVGDTNYSGQPVSHPVRVWAWVLVLLGLAIVGYATLGYDPSVESTGMYGIPDHIVNTGRLQTQTLTFDTGAIFFLSGVICFSTDIIYRLLREIAHRQLGYGEQGQIAEEVQPGEAPVVQEPDQA</sequence>
<dbReference type="EMBL" id="JACEIB010000026">
    <property type="protein sequence ID" value="MBA2935698.1"/>
    <property type="molecule type" value="Genomic_DNA"/>
</dbReference>
<feature type="transmembrane region" description="Helical" evidence="1">
    <location>
        <begin position="23"/>
        <end position="43"/>
    </location>
</feature>
<evidence type="ECO:0000313" key="2">
    <source>
        <dbReference type="EMBL" id="MBA2935698.1"/>
    </source>
</evidence>
<keyword evidence="1" id="KW-0812">Transmembrane</keyword>
<dbReference type="Proteomes" id="UP000570166">
    <property type="component" value="Unassembled WGS sequence"/>
</dbReference>
<gene>
    <name evidence="2" type="ORF">HZF05_16565</name>
</gene>
<dbReference type="AlphaFoldDB" id="A0A838LDY4"/>
<dbReference type="RefSeq" id="WP_160362905.1">
    <property type="nucleotide sequence ID" value="NZ_JACEIB010000026.1"/>
</dbReference>
<protein>
    <submittedName>
        <fullName evidence="2">Uncharacterized protein</fullName>
    </submittedName>
</protein>
<organism evidence="2 3">
    <name type="scientific">Sphingomonas chungangi</name>
    <dbReference type="NCBI Taxonomy" id="2683589"/>
    <lineage>
        <taxon>Bacteria</taxon>
        <taxon>Pseudomonadati</taxon>
        <taxon>Pseudomonadota</taxon>
        <taxon>Alphaproteobacteria</taxon>
        <taxon>Sphingomonadales</taxon>
        <taxon>Sphingomonadaceae</taxon>
        <taxon>Sphingomonas</taxon>
    </lineage>
</organism>
<keyword evidence="3" id="KW-1185">Reference proteome</keyword>
<keyword evidence="1" id="KW-1133">Transmembrane helix</keyword>
<reference evidence="2 3" key="1">
    <citation type="submission" date="2020-07" db="EMBL/GenBank/DDBJ databases">
        <authorList>
            <person name="Sun Q."/>
        </authorList>
    </citation>
    <scope>NUCLEOTIDE SEQUENCE [LARGE SCALE GENOMIC DNA]</scope>
    <source>
        <strain evidence="2 3">CGMCC 1.13654</strain>
    </source>
</reference>